<feature type="transmembrane region" description="Helical" evidence="1">
    <location>
        <begin position="77"/>
        <end position="97"/>
    </location>
</feature>
<dbReference type="InterPro" id="IPR010690">
    <property type="entry name" value="YqfD"/>
</dbReference>
<dbReference type="KEGG" id="ral:Rumal_1835"/>
<dbReference type="HOGENOM" id="CLU_698073_0_0_9"/>
<reference evidence="2 3" key="1">
    <citation type="journal article" date="2011" name="J. Bacteriol.">
        <title>Complete genome of the cellulolytic ruminal bacterium Ruminococcus albus 7.</title>
        <authorList>
            <person name="Suen G."/>
            <person name="Stevenson D.M."/>
            <person name="Bruce D.C."/>
            <person name="Chertkov O."/>
            <person name="Copeland A."/>
            <person name="Cheng J.F."/>
            <person name="Detter C."/>
            <person name="Detter J.C."/>
            <person name="Goodwin L.A."/>
            <person name="Han C.S."/>
            <person name="Hauser L.J."/>
            <person name="Ivanova N.N."/>
            <person name="Kyrpides N.C."/>
            <person name="Land M.L."/>
            <person name="Lapidus A."/>
            <person name="Lucas S."/>
            <person name="Ovchinnikova G."/>
            <person name="Pitluck S."/>
            <person name="Tapia R."/>
            <person name="Woyke T."/>
            <person name="Boyum J."/>
            <person name="Mead D."/>
            <person name="Weimer P.J."/>
        </authorList>
    </citation>
    <scope>NUCLEOTIDE SEQUENCE [LARGE SCALE GENOMIC DNA]</scope>
    <source>
        <strain evidence="3">ATCC 27210 / DSM 20455 / JCM 14654 / NCDO 2250 / 7</strain>
    </source>
</reference>
<accession>E6UAB1</accession>
<dbReference type="RefSeq" id="WP_013498497.1">
    <property type="nucleotide sequence ID" value="NC_014833.1"/>
</dbReference>
<dbReference type="AlphaFoldDB" id="E6UAB1"/>
<evidence type="ECO:0000313" key="2">
    <source>
        <dbReference type="EMBL" id="ADU22333.1"/>
    </source>
</evidence>
<keyword evidence="1" id="KW-1133">Transmembrane helix</keyword>
<evidence type="ECO:0000256" key="1">
    <source>
        <dbReference type="SAM" id="Phobius"/>
    </source>
</evidence>
<dbReference type="eggNOG" id="COG1589">
    <property type="taxonomic scope" value="Bacteria"/>
</dbReference>
<dbReference type="OrthoDB" id="1640349at2"/>
<evidence type="ECO:0000313" key="3">
    <source>
        <dbReference type="Proteomes" id="UP000006919"/>
    </source>
</evidence>
<name>E6UAB1_RUMA7</name>
<protein>
    <submittedName>
        <fullName evidence="2">Stage IV sporulation YqfD</fullName>
    </submittedName>
</protein>
<sequence>MTLGSIDYMIRDVDYARLLNRLTKEKMIYSDLHEENGCLKITISFEHSFRFEKMCHLEGYKPCKTAIHGMLRFYKSLYTRPGLIFGALLSALLMAYYSNVILTITVDTDDPAIYGKVMDVLDTDGVKPGAYLPDIDLVLEERSLKRQIDDISWVGISRTGSGIAIDVIENIRSDRGITVGMPCHLVACEDGIIEEIELIDGQLMKCLGSGVTKGEIVVSGKIVTDDRKHTEHDDISDSNTRYVRSIGKIRGTFTRTMVFEQPYDTEKKVMTGKKKKLHYLEILSAKIPLFGKIPDGYFEAEKEMRHFPEIGGFMIPVGVSEIRLNEYDIRSQVLEEDEALSRAEKSAFRYEQNFLDNYEIKGRRAESSKYSNGIRLTVTYELYGDLCRESDFFIPKYIIHESNTHKKENVQDSENY</sequence>
<proteinExistence type="predicted"/>
<dbReference type="Proteomes" id="UP000006919">
    <property type="component" value="Chromosome"/>
</dbReference>
<dbReference type="Pfam" id="PF06898">
    <property type="entry name" value="YqfD"/>
    <property type="match status" value="1"/>
</dbReference>
<gene>
    <name evidence="2" type="ordered locus">Rumal_1835</name>
</gene>
<dbReference type="EMBL" id="CP002403">
    <property type="protein sequence ID" value="ADU22333.1"/>
    <property type="molecule type" value="Genomic_DNA"/>
</dbReference>
<dbReference type="STRING" id="697329.Rumal_1835"/>
<organism evidence="2 3">
    <name type="scientific">Ruminococcus albus (strain ATCC 27210 / DSM 20455 / JCM 14654 / NCDO 2250 / 7)</name>
    <dbReference type="NCBI Taxonomy" id="697329"/>
    <lineage>
        <taxon>Bacteria</taxon>
        <taxon>Bacillati</taxon>
        <taxon>Bacillota</taxon>
        <taxon>Clostridia</taxon>
        <taxon>Eubacteriales</taxon>
        <taxon>Oscillospiraceae</taxon>
        <taxon>Ruminococcus</taxon>
    </lineage>
</organism>
<keyword evidence="1" id="KW-0812">Transmembrane</keyword>
<keyword evidence="1" id="KW-0472">Membrane</keyword>